<dbReference type="Gene3D" id="3.80.10.10">
    <property type="entry name" value="Ribonuclease Inhibitor"/>
    <property type="match status" value="2"/>
</dbReference>
<evidence type="ECO:0000313" key="3">
    <source>
        <dbReference type="Proteomes" id="UP001057375"/>
    </source>
</evidence>
<dbReference type="PANTHER" id="PTHR45752:SF195">
    <property type="entry name" value="LEUCINE-RICH REPEAT (LRR) FAMILY PROTEIN-RELATED"/>
    <property type="match status" value="1"/>
</dbReference>
<name>A0ABQ5K8V6_9EUKA</name>
<dbReference type="Proteomes" id="UP001057375">
    <property type="component" value="Unassembled WGS sequence"/>
</dbReference>
<accession>A0ABQ5K8V6</accession>
<gene>
    <name evidence="2" type="ORF">ADUPG1_000977</name>
</gene>
<protein>
    <submittedName>
        <fullName evidence="2">Uncharacterized protein</fullName>
    </submittedName>
</protein>
<dbReference type="EMBL" id="BQXS01000588">
    <property type="protein sequence ID" value="GKT28983.1"/>
    <property type="molecule type" value="Genomic_DNA"/>
</dbReference>
<feature type="transmembrane region" description="Helical" evidence="1">
    <location>
        <begin position="34"/>
        <end position="57"/>
    </location>
</feature>
<keyword evidence="1" id="KW-0472">Membrane</keyword>
<dbReference type="SUPFAM" id="SSF52058">
    <property type="entry name" value="L domain-like"/>
    <property type="match status" value="1"/>
</dbReference>
<evidence type="ECO:0000256" key="1">
    <source>
        <dbReference type="SAM" id="Phobius"/>
    </source>
</evidence>
<dbReference type="InterPro" id="IPR050715">
    <property type="entry name" value="LRR-SigEffector_domain"/>
</dbReference>
<proteinExistence type="predicted"/>
<keyword evidence="3" id="KW-1185">Reference proteome</keyword>
<reference evidence="2" key="1">
    <citation type="submission" date="2022-03" db="EMBL/GenBank/DDBJ databases">
        <title>Draft genome sequence of Aduncisulcus paluster, a free-living microaerophilic Fornicata.</title>
        <authorList>
            <person name="Yuyama I."/>
            <person name="Kume K."/>
            <person name="Tamura T."/>
            <person name="Inagaki Y."/>
            <person name="Hashimoto T."/>
        </authorList>
    </citation>
    <scope>NUCLEOTIDE SEQUENCE</scope>
    <source>
        <strain evidence="2">NY0171</strain>
    </source>
</reference>
<organism evidence="2 3">
    <name type="scientific">Aduncisulcus paluster</name>
    <dbReference type="NCBI Taxonomy" id="2918883"/>
    <lineage>
        <taxon>Eukaryota</taxon>
        <taxon>Metamonada</taxon>
        <taxon>Carpediemonas-like organisms</taxon>
        <taxon>Aduncisulcus</taxon>
    </lineage>
</organism>
<evidence type="ECO:0000313" key="2">
    <source>
        <dbReference type="EMBL" id="GKT28983.1"/>
    </source>
</evidence>
<dbReference type="InterPro" id="IPR032675">
    <property type="entry name" value="LRR_dom_sf"/>
</dbReference>
<keyword evidence="1" id="KW-0812">Transmembrane</keyword>
<dbReference type="PANTHER" id="PTHR45752">
    <property type="entry name" value="LEUCINE-RICH REPEAT-CONTAINING"/>
    <property type="match status" value="1"/>
</dbReference>
<comment type="caution">
    <text evidence="2">The sequence shown here is derived from an EMBL/GenBank/DDBJ whole genome shotgun (WGS) entry which is preliminary data.</text>
</comment>
<keyword evidence="1" id="KW-1133">Transmembrane helix</keyword>
<sequence length="388" mass="42819">MFKTNNFNPPWSRTIAGYNNSSHSKTKLRFTSACLSPIASLHIIWVLFAIMLVLPIYGSSDVIPDSFLLNDVCLALDHGAHCDDLTSDDLQDLTSLNTYFVDSFAGLGGATNLTTLYVSNTDSVSKQMGTSDIEQLPTSLETLTLNNIDIAPNTDFSRLTSLRALYLTVGDVSSGDYWATQLSSLSPLFDSDNHYDVTVQGMFPASLTTLSVAGRTSVTFPAFFTSLVLSDGSALPALTTLDLSGTNVVDLSPLPSTVISLNIKQKYIDGNNTLYHETYNTRDFNSIPSTVTELIIGFMAYTYLDFLDNLPNLIHLEISSCTVYLSKLIQVKDTLEYLSFRDVLIMTDFSILGELQHLKYLELYDVESYSPDYSIQIMENGKYLGSLP</sequence>